<keyword evidence="4 5" id="KW-0720">Serine protease</keyword>
<evidence type="ECO:0000256" key="4">
    <source>
        <dbReference type="ARBA" id="ARBA00022825"/>
    </source>
</evidence>
<dbReference type="AlphaFoldDB" id="A0A818I5M1"/>
<dbReference type="Pfam" id="PF00082">
    <property type="entry name" value="Peptidase_S8"/>
    <property type="match status" value="1"/>
</dbReference>
<reference evidence="7" key="1">
    <citation type="submission" date="2021-02" db="EMBL/GenBank/DDBJ databases">
        <authorList>
            <person name="Nowell W R."/>
        </authorList>
    </citation>
    <scope>NUCLEOTIDE SEQUENCE</scope>
</reference>
<keyword evidence="3 5" id="KW-0378">Hydrolase</keyword>
<feature type="domain" description="Peptidase S8/S53" evidence="6">
    <location>
        <begin position="132"/>
        <end position="289"/>
    </location>
</feature>
<dbReference type="PANTHER" id="PTHR43806:SF11">
    <property type="entry name" value="CEREVISIN-RELATED"/>
    <property type="match status" value="1"/>
</dbReference>
<dbReference type="InterPro" id="IPR036852">
    <property type="entry name" value="Peptidase_S8/S53_dom_sf"/>
</dbReference>
<organism evidence="7 9">
    <name type="scientific">Adineta steineri</name>
    <dbReference type="NCBI Taxonomy" id="433720"/>
    <lineage>
        <taxon>Eukaryota</taxon>
        <taxon>Metazoa</taxon>
        <taxon>Spiralia</taxon>
        <taxon>Gnathifera</taxon>
        <taxon>Rotifera</taxon>
        <taxon>Eurotatoria</taxon>
        <taxon>Bdelloidea</taxon>
        <taxon>Adinetida</taxon>
        <taxon>Adinetidae</taxon>
        <taxon>Adineta</taxon>
    </lineage>
</organism>
<gene>
    <name evidence="7" type="ORF">OKA104_LOCUS2500</name>
    <name evidence="8" type="ORF">OKA104_LOCUS2505</name>
</gene>
<sequence>MNAERRQTLIVDYGAEILGEFWLTNSMYVKMPVEDVKRYAQEQQHHYILLHPGYEEGGVWGSQDPSVARQAIGSDWLYNAQSSLNNTHECIAVIDTGVRKTHTLFNSPNRINRTVDCIYGGPSCTDTTVNPTFAWVVTAIQAALANGDRIINLSLYTNCLNQSLCDVTHAVDAAYDLGAIIFVASGNDATQGQQKAPAHSSKVLTIGAVDLLNLTHTSSYQASGPTSDGRIKPELQAPSGLYTAYNGCGGEGNWCPLNNNGTNNGFWTIDGTSISTPIVTGAAYMLKKQLISYGVASPEPGLIYSWILTLTNGLQITNTTGAGLLSLGWRQCTFMWATLSANQYIENNFAIDSSSDSYGSKRMDVVVWWPEASTQTIRNQVSLKLKSPQNVVLAQANTPQQVWRKITYVQAGNTRIPSGTYVIHIDVGTLQPSASNVRLLLTACTRPE</sequence>
<evidence type="ECO:0000259" key="6">
    <source>
        <dbReference type="Pfam" id="PF00082"/>
    </source>
</evidence>
<name>A0A818I5M1_9BILA</name>
<protein>
    <recommendedName>
        <fullName evidence="6">Peptidase S8/S53 domain-containing protein</fullName>
    </recommendedName>
</protein>
<evidence type="ECO:0000313" key="8">
    <source>
        <dbReference type="EMBL" id="CAF3519406.1"/>
    </source>
</evidence>
<dbReference type="PROSITE" id="PS00138">
    <property type="entry name" value="SUBTILASE_SER"/>
    <property type="match status" value="1"/>
</dbReference>
<dbReference type="InterPro" id="IPR050131">
    <property type="entry name" value="Peptidase_S8_subtilisin-like"/>
</dbReference>
<dbReference type="Gene3D" id="3.40.50.200">
    <property type="entry name" value="Peptidase S8/S53 domain"/>
    <property type="match status" value="1"/>
</dbReference>
<keyword evidence="2 5" id="KW-0645">Protease</keyword>
<dbReference type="InterPro" id="IPR023828">
    <property type="entry name" value="Peptidase_S8_Ser-AS"/>
</dbReference>
<dbReference type="EMBL" id="CAJOAY010000068">
    <property type="protein sequence ID" value="CAF3519406.1"/>
    <property type="molecule type" value="Genomic_DNA"/>
</dbReference>
<dbReference type="EMBL" id="CAJOAY010000068">
    <property type="protein sequence ID" value="CAF3519320.1"/>
    <property type="molecule type" value="Genomic_DNA"/>
</dbReference>
<accession>A0A818I5M1</accession>
<dbReference type="SUPFAM" id="SSF52743">
    <property type="entry name" value="Subtilisin-like"/>
    <property type="match status" value="1"/>
</dbReference>
<proteinExistence type="inferred from homology"/>
<evidence type="ECO:0000313" key="7">
    <source>
        <dbReference type="EMBL" id="CAF3519320.1"/>
    </source>
</evidence>
<evidence type="ECO:0000256" key="1">
    <source>
        <dbReference type="ARBA" id="ARBA00011073"/>
    </source>
</evidence>
<dbReference type="InterPro" id="IPR000209">
    <property type="entry name" value="Peptidase_S8/S53_dom"/>
</dbReference>
<comment type="similarity">
    <text evidence="1 5">Belongs to the peptidase S8 family.</text>
</comment>
<dbReference type="PANTHER" id="PTHR43806">
    <property type="entry name" value="PEPTIDASE S8"/>
    <property type="match status" value="1"/>
</dbReference>
<evidence type="ECO:0000256" key="5">
    <source>
        <dbReference type="RuleBase" id="RU003355"/>
    </source>
</evidence>
<dbReference type="PROSITE" id="PS00136">
    <property type="entry name" value="SUBTILASE_ASP"/>
    <property type="match status" value="1"/>
</dbReference>
<evidence type="ECO:0000256" key="3">
    <source>
        <dbReference type="ARBA" id="ARBA00022801"/>
    </source>
</evidence>
<evidence type="ECO:0000313" key="9">
    <source>
        <dbReference type="Proteomes" id="UP000663881"/>
    </source>
</evidence>
<evidence type="ECO:0000256" key="2">
    <source>
        <dbReference type="ARBA" id="ARBA00022670"/>
    </source>
</evidence>
<dbReference type="Proteomes" id="UP000663881">
    <property type="component" value="Unassembled WGS sequence"/>
</dbReference>
<dbReference type="InterPro" id="IPR023827">
    <property type="entry name" value="Peptidase_S8_Asp-AS"/>
</dbReference>
<comment type="caution">
    <text evidence="7">The sequence shown here is derived from an EMBL/GenBank/DDBJ whole genome shotgun (WGS) entry which is preliminary data.</text>
</comment>
<dbReference type="PRINTS" id="PR00723">
    <property type="entry name" value="SUBTILISIN"/>
</dbReference>
<dbReference type="InterPro" id="IPR015500">
    <property type="entry name" value="Peptidase_S8_subtilisin-rel"/>
</dbReference>
<dbReference type="GO" id="GO:0004252">
    <property type="term" value="F:serine-type endopeptidase activity"/>
    <property type="evidence" value="ECO:0007669"/>
    <property type="project" value="InterPro"/>
</dbReference>
<dbReference type="GO" id="GO:0006508">
    <property type="term" value="P:proteolysis"/>
    <property type="evidence" value="ECO:0007669"/>
    <property type="project" value="UniProtKB-KW"/>
</dbReference>